<dbReference type="Proteomes" id="UP001479606">
    <property type="component" value="Unassembled WGS sequence"/>
</dbReference>
<accession>A0ABU9LYV3</accession>
<keyword evidence="2" id="KW-1185">Reference proteome</keyword>
<dbReference type="RefSeq" id="WP_342298790.1">
    <property type="nucleotide sequence ID" value="NZ_JBCEVZ010000030.1"/>
</dbReference>
<evidence type="ECO:0000313" key="1">
    <source>
        <dbReference type="EMBL" id="MEL5995165.1"/>
    </source>
</evidence>
<name>A0ABU9LYV3_9BACT</name>
<protein>
    <submittedName>
        <fullName evidence="1">Uncharacterized protein</fullName>
    </submittedName>
</protein>
<comment type="caution">
    <text evidence="1">The sequence shown here is derived from an EMBL/GenBank/DDBJ whole genome shotgun (WGS) entry which is preliminary data.</text>
</comment>
<organism evidence="1 2">
    <name type="scientific">Hymenobacter segetis</name>
    <dbReference type="NCBI Taxonomy" id="2025509"/>
    <lineage>
        <taxon>Bacteria</taxon>
        <taxon>Pseudomonadati</taxon>
        <taxon>Bacteroidota</taxon>
        <taxon>Cytophagia</taxon>
        <taxon>Cytophagales</taxon>
        <taxon>Hymenobacteraceae</taxon>
        <taxon>Hymenobacter</taxon>
    </lineage>
</organism>
<evidence type="ECO:0000313" key="2">
    <source>
        <dbReference type="Proteomes" id="UP001479606"/>
    </source>
</evidence>
<proteinExistence type="predicted"/>
<gene>
    <name evidence="1" type="ORF">AAFH49_13180</name>
</gene>
<dbReference type="EMBL" id="JBCEVZ010000030">
    <property type="protein sequence ID" value="MEL5995165.1"/>
    <property type="molecule type" value="Genomic_DNA"/>
</dbReference>
<reference evidence="1 2" key="1">
    <citation type="journal article" date="2018" name="Arch. Microbiol.">
        <title>Hymenobacter segetis sp. nov., isolated from soil.</title>
        <authorList>
            <person name="Ten L.N."/>
            <person name="Lim S.J."/>
            <person name="Kim B.O."/>
            <person name="Kang I.K."/>
            <person name="Jung H.Y."/>
        </authorList>
    </citation>
    <scope>NUCLEOTIDE SEQUENCE [LARGE SCALE GENOMIC DNA]</scope>
    <source>
        <strain evidence="1 2">S7-3-11</strain>
    </source>
</reference>
<sequence length="142" mass="16427">MIKFFCLLLFASLFGVFNQDSRMHLACHKWKQVGIKSFGKKYQAVSASEKVMTLGRSGNYEEILYGQMQIKGRWKFNQDSTRLAFEVSEYNGAKVPGGYLDKMIPTDSVMKLTKDTLIYASLSYYGPKKVYGHTDWYFVREK</sequence>